<gene>
    <name evidence="2" type="ORF">DY000_02060438</name>
</gene>
<name>A0ABQ7AVB1_BRACR</name>
<evidence type="ECO:0000256" key="1">
    <source>
        <dbReference type="SAM" id="MobiDB-lite"/>
    </source>
</evidence>
<keyword evidence="3" id="KW-1185">Reference proteome</keyword>
<feature type="region of interest" description="Disordered" evidence="1">
    <location>
        <begin position="115"/>
        <end position="146"/>
    </location>
</feature>
<comment type="caution">
    <text evidence="2">The sequence shown here is derived from an EMBL/GenBank/DDBJ whole genome shotgun (WGS) entry which is preliminary data.</text>
</comment>
<sequence>MSIDTAHLTLIDTIHPTSIDTTHQPSIDTVHPPSTDTVHLPSDTTCLEAAKVEVLILTVDENGMLRDEEVWTLSEVFLMNPIDLIKELEELASASEHNELLDLIMEKMDEQHVSGELSRVEEAGTEDVTSTSTDGKTTTSIDGTTSTSTDITTSMSIDITTSTSIDVTTSSSIDDKKLDDDQHTLRGDLETSKASIGRHRPDEINRKPPHIIDLHPPDIDRHRQPLIDRHHTLNIDRCPLLDVLPGCIIEMEPIEEIMYMSNASHLVVPKHQRPPICTEEAAGFHKRVKRIHDPVKFVVSCAVFKADSPIPPDKGVHLSSYIEAASIVTDQIPSIDTNTSPSIDTGRVSEQKEFDVCGNLRDGETTTRLDKSGGKKRRNWKKRKKIKDNSQFSLIPRFSDGVRKPRVRSRCFSQPFAKLRALLIAEMIDKGEESMEEAFTQE</sequence>
<feature type="compositionally biased region" description="Low complexity" evidence="1">
    <location>
        <begin position="127"/>
        <end position="146"/>
    </location>
</feature>
<evidence type="ECO:0000313" key="2">
    <source>
        <dbReference type="EMBL" id="KAF3517991.1"/>
    </source>
</evidence>
<dbReference type="Proteomes" id="UP000266723">
    <property type="component" value="Unassembled WGS sequence"/>
</dbReference>
<reference evidence="2 3" key="1">
    <citation type="journal article" date="2020" name="BMC Genomics">
        <title>Intraspecific diversification of the crop wild relative Brassica cretica Lam. using demographic model selection.</title>
        <authorList>
            <person name="Kioukis A."/>
            <person name="Michalopoulou V.A."/>
            <person name="Briers L."/>
            <person name="Pirintsos S."/>
            <person name="Studholme D.J."/>
            <person name="Pavlidis P."/>
            <person name="Sarris P.F."/>
        </authorList>
    </citation>
    <scope>NUCLEOTIDE SEQUENCE [LARGE SCALE GENOMIC DNA]</scope>
    <source>
        <strain evidence="3">cv. PFS-1207/04</strain>
    </source>
</reference>
<evidence type="ECO:0000313" key="3">
    <source>
        <dbReference type="Proteomes" id="UP000266723"/>
    </source>
</evidence>
<proteinExistence type="predicted"/>
<protein>
    <submittedName>
        <fullName evidence="2">Uncharacterized protein</fullName>
    </submittedName>
</protein>
<organism evidence="2 3">
    <name type="scientific">Brassica cretica</name>
    <name type="common">Mustard</name>
    <dbReference type="NCBI Taxonomy" id="69181"/>
    <lineage>
        <taxon>Eukaryota</taxon>
        <taxon>Viridiplantae</taxon>
        <taxon>Streptophyta</taxon>
        <taxon>Embryophyta</taxon>
        <taxon>Tracheophyta</taxon>
        <taxon>Spermatophyta</taxon>
        <taxon>Magnoliopsida</taxon>
        <taxon>eudicotyledons</taxon>
        <taxon>Gunneridae</taxon>
        <taxon>Pentapetalae</taxon>
        <taxon>rosids</taxon>
        <taxon>malvids</taxon>
        <taxon>Brassicales</taxon>
        <taxon>Brassicaceae</taxon>
        <taxon>Brassiceae</taxon>
        <taxon>Brassica</taxon>
    </lineage>
</organism>
<dbReference type="EMBL" id="QGKV02001556">
    <property type="protein sequence ID" value="KAF3517991.1"/>
    <property type="molecule type" value="Genomic_DNA"/>
</dbReference>
<accession>A0ABQ7AVB1</accession>